<dbReference type="EMBL" id="WNTK01012353">
    <property type="protein sequence ID" value="KAG9462273.1"/>
    <property type="molecule type" value="Genomic_DNA"/>
</dbReference>
<accession>A0A8J6BGR8</accession>
<organism evidence="2 3">
    <name type="scientific">Eleutherodactylus coqui</name>
    <name type="common">Puerto Rican coqui</name>
    <dbReference type="NCBI Taxonomy" id="57060"/>
    <lineage>
        <taxon>Eukaryota</taxon>
        <taxon>Metazoa</taxon>
        <taxon>Chordata</taxon>
        <taxon>Craniata</taxon>
        <taxon>Vertebrata</taxon>
        <taxon>Euteleostomi</taxon>
        <taxon>Amphibia</taxon>
        <taxon>Batrachia</taxon>
        <taxon>Anura</taxon>
        <taxon>Neobatrachia</taxon>
        <taxon>Hyloidea</taxon>
        <taxon>Eleutherodactylidae</taxon>
        <taxon>Eleutherodactylinae</taxon>
        <taxon>Eleutherodactylus</taxon>
        <taxon>Eleutherodactylus</taxon>
    </lineage>
</organism>
<evidence type="ECO:0000256" key="1">
    <source>
        <dbReference type="SAM" id="MobiDB-lite"/>
    </source>
</evidence>
<protein>
    <submittedName>
        <fullName evidence="2">Uncharacterized protein</fullName>
    </submittedName>
</protein>
<reference evidence="2" key="1">
    <citation type="thesis" date="2020" institute="ProQuest LLC" country="789 East Eisenhower Parkway, Ann Arbor, MI, USA">
        <title>Comparative Genomics and Chromosome Evolution.</title>
        <authorList>
            <person name="Mudd A.B."/>
        </authorList>
    </citation>
    <scope>NUCLEOTIDE SEQUENCE</scope>
    <source>
        <strain evidence="2">HN-11 Male</strain>
        <tissue evidence="2">Kidney and liver</tissue>
    </source>
</reference>
<evidence type="ECO:0000313" key="2">
    <source>
        <dbReference type="EMBL" id="KAG9462273.1"/>
    </source>
</evidence>
<feature type="region of interest" description="Disordered" evidence="1">
    <location>
        <begin position="52"/>
        <end position="82"/>
    </location>
</feature>
<comment type="caution">
    <text evidence="2">The sequence shown here is derived from an EMBL/GenBank/DDBJ whole genome shotgun (WGS) entry which is preliminary data.</text>
</comment>
<proteinExistence type="predicted"/>
<feature type="compositionally biased region" description="Polar residues" evidence="1">
    <location>
        <begin position="60"/>
        <end position="82"/>
    </location>
</feature>
<name>A0A8J6BGR8_ELECQ</name>
<sequence length="82" mass="9220">MKYQYSPIYGQIRCTINLAHIFSSHVLRSRFPRMQGGSPLYPIRIWARGGNGRPFAPTSGARQSPRSHSAFGQSSTENLDPR</sequence>
<gene>
    <name evidence="2" type="ORF">GDO78_014495</name>
</gene>
<evidence type="ECO:0000313" key="3">
    <source>
        <dbReference type="Proteomes" id="UP000770717"/>
    </source>
</evidence>
<dbReference type="AlphaFoldDB" id="A0A8J6BGR8"/>
<dbReference type="Proteomes" id="UP000770717">
    <property type="component" value="Unassembled WGS sequence"/>
</dbReference>
<keyword evidence="3" id="KW-1185">Reference proteome</keyword>